<protein>
    <submittedName>
        <fullName evidence="8">Organic cation transporter protein</fullName>
    </submittedName>
</protein>
<dbReference type="RefSeq" id="XP_013384270.1">
    <property type="nucleotide sequence ID" value="XM_013528816.1"/>
</dbReference>
<feature type="transmembrane region" description="Helical" evidence="5">
    <location>
        <begin position="373"/>
        <end position="391"/>
    </location>
</feature>
<evidence type="ECO:0000256" key="3">
    <source>
        <dbReference type="ARBA" id="ARBA00022989"/>
    </source>
</evidence>
<dbReference type="KEGG" id="lak:106154464"/>
<feature type="transmembrane region" description="Helical" evidence="5">
    <location>
        <begin position="240"/>
        <end position="258"/>
    </location>
</feature>
<reference evidence="8" key="1">
    <citation type="submission" date="2025-08" db="UniProtKB">
        <authorList>
            <consortium name="RefSeq"/>
        </authorList>
    </citation>
    <scope>IDENTIFICATION</scope>
    <source>
        <tissue evidence="8">Gonads</tissue>
    </source>
</reference>
<keyword evidence="3 5" id="KW-1133">Transmembrane helix</keyword>
<dbReference type="InterPro" id="IPR005828">
    <property type="entry name" value="MFS_sugar_transport-like"/>
</dbReference>
<comment type="subcellular location">
    <subcellularLocation>
        <location evidence="1">Membrane</location>
        <topology evidence="1">Multi-pass membrane protein</topology>
    </subcellularLocation>
</comment>
<feature type="domain" description="Major facilitator superfamily (MFS) profile" evidence="6">
    <location>
        <begin position="36"/>
        <end position="525"/>
    </location>
</feature>
<sequence length="568" mass="62599">MGERKGGSEEPPDTSINDFDDILVLIGEFGTYQKLLFVFLTIASMLQSMGYAAVVFIELTPSFRCKLPSLPNDTFKSEGEWHKHIVDVSLMNVTDGKCTVPQNTSPFGDAFQNETKPEKCTEWVFDTTDVTYSYPMQFSLVCDHSSKLTNSYITNVLGTLVGGPLYGVIADVAGRKVALLLGLFLSGVSGIAWAFSPTYDWSVAFRFLYGLGISALYGLSSTLALEMVGPNRRMGVGTGLAFAYSAGATATVGIAYFLRDWRHLQLAMSAPCLLSAVIMFWCLPESPRWLLTRGRHKLAHKILKRTARINGTLLPEDLIGKVEINEPPTASARALLRAPKLMLKMLLLYVNWFVADMTYFGLNLHAGNMAGDIYFNFLLLTLIEYPANAVCFTIDRFGRKKPFILFIIAGALACLAPLLVQEYADKDLESTHYIKIALFAIGKFGMTAAYNVLYIWSIEVFPTVTRNFSMGLGSVSAALGNMLCPVIVRDIKVEAIGKDTLPLVIFGAAAIFGSVCTIPLPETAKRDLPETIEDANTFKHRRPLTDRKDDHAHPDKVVIAVISETTRL</sequence>
<evidence type="ECO:0000259" key="6">
    <source>
        <dbReference type="PROSITE" id="PS50850"/>
    </source>
</evidence>
<feature type="transmembrane region" description="Helical" evidence="5">
    <location>
        <begin position="341"/>
        <end position="361"/>
    </location>
</feature>
<dbReference type="SUPFAM" id="SSF103473">
    <property type="entry name" value="MFS general substrate transporter"/>
    <property type="match status" value="1"/>
</dbReference>
<feature type="transmembrane region" description="Helical" evidence="5">
    <location>
        <begin position="264"/>
        <end position="283"/>
    </location>
</feature>
<feature type="transmembrane region" description="Helical" evidence="5">
    <location>
        <begin position="403"/>
        <end position="420"/>
    </location>
</feature>
<evidence type="ECO:0000313" key="8">
    <source>
        <dbReference type="RefSeq" id="XP_013384270.1"/>
    </source>
</evidence>
<dbReference type="GO" id="GO:0016020">
    <property type="term" value="C:membrane"/>
    <property type="evidence" value="ECO:0007669"/>
    <property type="project" value="UniProtKB-SubCell"/>
</dbReference>
<keyword evidence="7" id="KW-1185">Reference proteome</keyword>
<dbReference type="InterPro" id="IPR036259">
    <property type="entry name" value="MFS_trans_sf"/>
</dbReference>
<feature type="transmembrane region" description="Helical" evidence="5">
    <location>
        <begin position="207"/>
        <end position="228"/>
    </location>
</feature>
<keyword evidence="4 5" id="KW-0472">Membrane</keyword>
<evidence type="ECO:0000256" key="4">
    <source>
        <dbReference type="ARBA" id="ARBA00023136"/>
    </source>
</evidence>
<dbReference type="AlphaFoldDB" id="A0A1S3HE37"/>
<dbReference type="Proteomes" id="UP000085678">
    <property type="component" value="Unplaced"/>
</dbReference>
<feature type="transmembrane region" description="Helical" evidence="5">
    <location>
        <begin position="35"/>
        <end position="57"/>
    </location>
</feature>
<evidence type="ECO:0000313" key="7">
    <source>
        <dbReference type="Proteomes" id="UP000085678"/>
    </source>
</evidence>
<dbReference type="OrthoDB" id="2261376at2759"/>
<dbReference type="PROSITE" id="PS50850">
    <property type="entry name" value="MFS"/>
    <property type="match status" value="1"/>
</dbReference>
<evidence type="ECO:0000256" key="1">
    <source>
        <dbReference type="ARBA" id="ARBA00004141"/>
    </source>
</evidence>
<name>A0A1S3HE37_LINAN</name>
<dbReference type="Gene3D" id="1.20.1250.20">
    <property type="entry name" value="MFS general substrate transporter like domains"/>
    <property type="match status" value="1"/>
</dbReference>
<feature type="transmembrane region" description="Helical" evidence="5">
    <location>
        <begin position="177"/>
        <end position="195"/>
    </location>
</feature>
<dbReference type="Pfam" id="PF00083">
    <property type="entry name" value="Sugar_tr"/>
    <property type="match status" value="1"/>
</dbReference>
<proteinExistence type="predicted"/>
<dbReference type="PANTHER" id="PTHR24064">
    <property type="entry name" value="SOLUTE CARRIER FAMILY 22 MEMBER"/>
    <property type="match status" value="1"/>
</dbReference>
<organism evidence="7 8">
    <name type="scientific">Lingula anatina</name>
    <name type="common">Brachiopod</name>
    <name type="synonym">Lingula unguis</name>
    <dbReference type="NCBI Taxonomy" id="7574"/>
    <lineage>
        <taxon>Eukaryota</taxon>
        <taxon>Metazoa</taxon>
        <taxon>Spiralia</taxon>
        <taxon>Lophotrochozoa</taxon>
        <taxon>Brachiopoda</taxon>
        <taxon>Linguliformea</taxon>
        <taxon>Lingulata</taxon>
        <taxon>Lingulida</taxon>
        <taxon>Linguloidea</taxon>
        <taxon>Lingulidae</taxon>
        <taxon>Lingula</taxon>
    </lineage>
</organism>
<evidence type="ECO:0000256" key="2">
    <source>
        <dbReference type="ARBA" id="ARBA00022692"/>
    </source>
</evidence>
<dbReference type="CDD" id="cd17317">
    <property type="entry name" value="MFS_SLC22"/>
    <property type="match status" value="1"/>
</dbReference>
<accession>A0A1S3HE37</accession>
<dbReference type="GeneID" id="106154464"/>
<dbReference type="InParanoid" id="A0A1S3HE37"/>
<evidence type="ECO:0000256" key="5">
    <source>
        <dbReference type="SAM" id="Phobius"/>
    </source>
</evidence>
<dbReference type="InterPro" id="IPR020846">
    <property type="entry name" value="MFS_dom"/>
</dbReference>
<feature type="transmembrane region" description="Helical" evidence="5">
    <location>
        <begin position="432"/>
        <end position="456"/>
    </location>
</feature>
<dbReference type="GO" id="GO:0022857">
    <property type="term" value="F:transmembrane transporter activity"/>
    <property type="evidence" value="ECO:0007669"/>
    <property type="project" value="InterPro"/>
</dbReference>
<gene>
    <name evidence="8" type="primary">LOC106154464</name>
</gene>
<keyword evidence="2 5" id="KW-0812">Transmembrane</keyword>